<gene>
    <name evidence="1" type="ORF">SDC9_144124</name>
</gene>
<dbReference type="Pfam" id="PF16260">
    <property type="entry name" value="DUF4914"/>
    <property type="match status" value="1"/>
</dbReference>
<evidence type="ECO:0000313" key="1">
    <source>
        <dbReference type="EMBL" id="MPM96954.1"/>
    </source>
</evidence>
<dbReference type="SUPFAM" id="SSF53795">
    <property type="entry name" value="PEP carboxykinase-like"/>
    <property type="match status" value="1"/>
</dbReference>
<dbReference type="AlphaFoldDB" id="A0A645E582"/>
<dbReference type="EMBL" id="VSSQ01043288">
    <property type="protein sequence ID" value="MPM96954.1"/>
    <property type="molecule type" value="Genomic_DNA"/>
</dbReference>
<comment type="caution">
    <text evidence="1">The sequence shown here is derived from an EMBL/GenBank/DDBJ whole genome shotgun (WGS) entry which is preliminary data.</text>
</comment>
<organism evidence="1">
    <name type="scientific">bioreactor metagenome</name>
    <dbReference type="NCBI Taxonomy" id="1076179"/>
    <lineage>
        <taxon>unclassified sequences</taxon>
        <taxon>metagenomes</taxon>
        <taxon>ecological metagenomes</taxon>
    </lineage>
</organism>
<name>A0A645E582_9ZZZZ</name>
<dbReference type="InterPro" id="IPR032583">
    <property type="entry name" value="DUF4914"/>
</dbReference>
<accession>A0A645E582</accession>
<sequence length="145" mass="16459">MVDQANLLLLQIIKTPSTRYKLIPNQYIGAYNVGFMPQWITREYLARRGSVKFKPEQTVAARCPLLGYALESLKIDGNYMPKGLLQTNLQLEVGEEAYDKGAGMLMDFFSQELEQFQAQDLCSEGKRIIKCFFDGGSVDDYSKLI</sequence>
<protein>
    <submittedName>
        <fullName evidence="1">Uncharacterized protein</fullName>
    </submittedName>
</protein>
<proteinExistence type="predicted"/>
<reference evidence="1" key="1">
    <citation type="submission" date="2019-08" db="EMBL/GenBank/DDBJ databases">
        <authorList>
            <person name="Kucharzyk K."/>
            <person name="Murdoch R.W."/>
            <person name="Higgins S."/>
            <person name="Loffler F."/>
        </authorList>
    </citation>
    <scope>NUCLEOTIDE SEQUENCE</scope>
</reference>